<proteinExistence type="predicted"/>
<dbReference type="EMBL" id="FNBE01000011">
    <property type="protein sequence ID" value="SDG36040.1"/>
    <property type="molecule type" value="Genomic_DNA"/>
</dbReference>
<dbReference type="SUPFAM" id="SSF51905">
    <property type="entry name" value="FAD/NAD(P)-binding domain"/>
    <property type="match status" value="1"/>
</dbReference>
<keyword evidence="2" id="KW-1185">Reference proteome</keyword>
<evidence type="ECO:0000313" key="2">
    <source>
        <dbReference type="Proteomes" id="UP000198967"/>
    </source>
</evidence>
<dbReference type="OrthoDB" id="9790035at2"/>
<protein>
    <submittedName>
        <fullName evidence="1">Dehydrogenase (Flavoprotein)</fullName>
    </submittedName>
</protein>
<reference evidence="1 2" key="1">
    <citation type="submission" date="2016-10" db="EMBL/GenBank/DDBJ databases">
        <authorList>
            <person name="de Groot N.N."/>
        </authorList>
    </citation>
    <scope>NUCLEOTIDE SEQUENCE [LARGE SCALE GENOMIC DNA]</scope>
    <source>
        <strain evidence="1 2">CGMCC 4.3143</strain>
    </source>
</reference>
<dbReference type="PANTHER" id="PTHR43422">
    <property type="entry name" value="THIAMINE THIAZOLE SYNTHASE"/>
    <property type="match status" value="1"/>
</dbReference>
<dbReference type="Gene3D" id="3.50.50.60">
    <property type="entry name" value="FAD/NAD(P)-binding domain"/>
    <property type="match status" value="1"/>
</dbReference>
<dbReference type="Proteomes" id="UP000198967">
    <property type="component" value="Unassembled WGS sequence"/>
</dbReference>
<dbReference type="STRING" id="366584.SAMN05216377_11167"/>
<name>A0A1G7TNI1_PSEOR</name>
<sequence>MSRDHAVVVGCSFAGLGAARMLSELYTHVTVVERDELTQTWSPRRGVPQSPHVHGIPQLGRTLLAEILPGFVDRAKEHGAVMFDQLHDGASWGLYGWSARGRSRAVGFGVRRALLEHVAREMVLELPAVSVLHGRAEHLLASGDTVTGVRVRTTDDHLVDLAADLVVDASGKGTAAPGWLEREGFAIPQETTVNGFVGYASRWLEIPEDAWPGDYRFISQLPRPQWPRGGILYPQDNGLYVMSLFGHAHHYPPGEDGEFVDFLTGCATPLMHHVVSRAKPVSGISRSRSTANRRRHYERLDAVPAGFVAVGDALASFNPIFGQGISSGLKGATVLAETLRAADGDDAAVPARFYRDFTAWLDTPWNQAIGFDLAFSTTTGPRPDPTPERRAAARHADVLAQMSTVDHEVAGAVLFANQSFDPSLLRTPELLAAVERWVAEERSPAVSDPARPPVPVS</sequence>
<accession>A0A1G7TNI1</accession>
<dbReference type="RefSeq" id="WP_143030089.1">
    <property type="nucleotide sequence ID" value="NZ_FNBE01000011.1"/>
</dbReference>
<dbReference type="InterPro" id="IPR036188">
    <property type="entry name" value="FAD/NAD-bd_sf"/>
</dbReference>
<gene>
    <name evidence="1" type="ORF">SAMN05216377_11167</name>
</gene>
<organism evidence="1 2">
    <name type="scientific">Pseudonocardia oroxyli</name>
    <dbReference type="NCBI Taxonomy" id="366584"/>
    <lineage>
        <taxon>Bacteria</taxon>
        <taxon>Bacillati</taxon>
        <taxon>Actinomycetota</taxon>
        <taxon>Actinomycetes</taxon>
        <taxon>Pseudonocardiales</taxon>
        <taxon>Pseudonocardiaceae</taxon>
        <taxon>Pseudonocardia</taxon>
    </lineage>
</organism>
<evidence type="ECO:0000313" key="1">
    <source>
        <dbReference type="EMBL" id="SDG36040.1"/>
    </source>
</evidence>
<dbReference type="AlphaFoldDB" id="A0A1G7TNI1"/>
<dbReference type="PANTHER" id="PTHR43422:SF3">
    <property type="entry name" value="THIAMINE THIAZOLE SYNTHASE"/>
    <property type="match status" value="1"/>
</dbReference>